<name>A0ABS7AWJ4_9ACTN</name>
<proteinExistence type="predicted"/>
<reference evidence="1 2" key="1">
    <citation type="journal article" date="2013" name="Antonie Van Leeuwenhoek">
        <title>Actinoplanes hulinensis sp. nov., a novel actinomycete isolated from soybean root (Glycine max (L.) Merr).</title>
        <authorList>
            <person name="Shen Y."/>
            <person name="Liu C."/>
            <person name="Wang X."/>
            <person name="Zhao J."/>
            <person name="Jia F."/>
            <person name="Zhang Y."/>
            <person name="Wang L."/>
            <person name="Yang D."/>
            <person name="Xiang W."/>
        </authorList>
    </citation>
    <scope>NUCLEOTIDE SEQUENCE [LARGE SCALE GENOMIC DNA]</scope>
    <source>
        <strain evidence="1 2">NEAU-M9</strain>
    </source>
</reference>
<evidence type="ECO:0000313" key="2">
    <source>
        <dbReference type="Proteomes" id="UP001519863"/>
    </source>
</evidence>
<dbReference type="EMBL" id="JAHXZI010000001">
    <property type="protein sequence ID" value="MBW6432458.1"/>
    <property type="molecule type" value="Genomic_DNA"/>
</dbReference>
<sequence length="80" mass="8453">MTAVLDRSRVSAVVGLLVLFELTSDNVKTLGGAVAAVLAALVQAGGDTPTESAYVTVWLAAPAALFARRTETVWRIFRYG</sequence>
<gene>
    <name evidence="1" type="ORF">KZ829_01710</name>
</gene>
<dbReference type="RefSeq" id="WP_220142090.1">
    <property type="nucleotide sequence ID" value="NZ_JAHXZI010000001.1"/>
</dbReference>
<dbReference type="Proteomes" id="UP001519863">
    <property type="component" value="Unassembled WGS sequence"/>
</dbReference>
<evidence type="ECO:0000313" key="1">
    <source>
        <dbReference type="EMBL" id="MBW6432458.1"/>
    </source>
</evidence>
<protein>
    <submittedName>
        <fullName evidence="1">Uncharacterized protein</fullName>
    </submittedName>
</protein>
<comment type="caution">
    <text evidence="1">The sequence shown here is derived from an EMBL/GenBank/DDBJ whole genome shotgun (WGS) entry which is preliminary data.</text>
</comment>
<accession>A0ABS7AWJ4</accession>
<organism evidence="1 2">
    <name type="scientific">Actinoplanes hulinensis</name>
    <dbReference type="NCBI Taxonomy" id="1144547"/>
    <lineage>
        <taxon>Bacteria</taxon>
        <taxon>Bacillati</taxon>
        <taxon>Actinomycetota</taxon>
        <taxon>Actinomycetes</taxon>
        <taxon>Micromonosporales</taxon>
        <taxon>Micromonosporaceae</taxon>
        <taxon>Actinoplanes</taxon>
    </lineage>
</organism>
<keyword evidence="2" id="KW-1185">Reference proteome</keyword>